<sequence>MTHKPEKSGPMKPFQKSREAVLKQTGCIALACKPRNAAKRRQTMNHSIQSADRATHVKIVIVALVAGAVLTAFGTSLRPSTDFVQTVQVVKAGQPTMVSSSGASVVR</sequence>
<dbReference type="AlphaFoldDB" id="Q3SRE2"/>
<reference evidence="2 3" key="1">
    <citation type="journal article" date="2006" name="Appl. Environ. Microbiol.">
        <title>Genome sequence of the chemolithoautotrophic nitrite-oxidizing bacterium Nitrobacter winogradskyi Nb-255.</title>
        <authorList>
            <person name="Starkenburg S.R."/>
            <person name="Chain P.S."/>
            <person name="Sayavedra-Soto L.A."/>
            <person name="Hauser L."/>
            <person name="Land M.L."/>
            <person name="Larimer F.W."/>
            <person name="Malfatti S.A."/>
            <person name="Klotz M.G."/>
            <person name="Bottomley P.J."/>
            <person name="Arp D.J."/>
            <person name="Hickey W.J."/>
        </authorList>
    </citation>
    <scope>NUCLEOTIDE SEQUENCE [LARGE SCALE GENOMIC DNA]</scope>
    <source>
        <strain evidence="3">ATCC 25391 / DSM 10237 / CIP 104748 / NCIMB 11846 / Nb-255</strain>
    </source>
</reference>
<keyword evidence="1" id="KW-0472">Membrane</keyword>
<dbReference type="EMBL" id="CP000115">
    <property type="protein sequence ID" value="ABA05149.1"/>
    <property type="molecule type" value="Genomic_DNA"/>
</dbReference>
<evidence type="ECO:0000256" key="1">
    <source>
        <dbReference type="SAM" id="Phobius"/>
    </source>
</evidence>
<dbReference type="Proteomes" id="UP000002531">
    <property type="component" value="Chromosome"/>
</dbReference>
<dbReference type="KEGG" id="nwi:Nwi_1889"/>
<dbReference type="STRING" id="323098.Nwi_1889"/>
<name>Q3SRE2_NITWN</name>
<dbReference type="eggNOG" id="ENOG5030CC3">
    <property type="taxonomic scope" value="Bacteria"/>
</dbReference>
<feature type="transmembrane region" description="Helical" evidence="1">
    <location>
        <begin position="59"/>
        <end position="77"/>
    </location>
</feature>
<protein>
    <submittedName>
        <fullName evidence="2">Uncharacterized protein</fullName>
    </submittedName>
</protein>
<evidence type="ECO:0000313" key="3">
    <source>
        <dbReference type="Proteomes" id="UP000002531"/>
    </source>
</evidence>
<accession>Q3SRE2</accession>
<keyword evidence="1" id="KW-1133">Transmembrane helix</keyword>
<keyword evidence="1" id="KW-0812">Transmembrane</keyword>
<keyword evidence="3" id="KW-1185">Reference proteome</keyword>
<dbReference type="HOGENOM" id="CLU_2207252_0_0_5"/>
<gene>
    <name evidence="2" type="ordered locus">Nwi_1889</name>
</gene>
<proteinExistence type="predicted"/>
<organism evidence="2 3">
    <name type="scientific">Nitrobacter winogradskyi (strain ATCC 25391 / DSM 10237 / CIP 104748 / NCIMB 11846 / Nb-255)</name>
    <dbReference type="NCBI Taxonomy" id="323098"/>
    <lineage>
        <taxon>Bacteria</taxon>
        <taxon>Pseudomonadati</taxon>
        <taxon>Pseudomonadota</taxon>
        <taxon>Alphaproteobacteria</taxon>
        <taxon>Hyphomicrobiales</taxon>
        <taxon>Nitrobacteraceae</taxon>
        <taxon>Nitrobacter</taxon>
    </lineage>
</organism>
<evidence type="ECO:0000313" key="2">
    <source>
        <dbReference type="EMBL" id="ABA05149.1"/>
    </source>
</evidence>